<dbReference type="InterPro" id="IPR050712">
    <property type="entry name" value="NAD(P)H-dep_reductase"/>
</dbReference>
<proteinExistence type="predicted"/>
<dbReference type="Gene3D" id="3.40.50.360">
    <property type="match status" value="1"/>
</dbReference>
<evidence type="ECO:0000313" key="3">
    <source>
        <dbReference type="Proteomes" id="UP001157126"/>
    </source>
</evidence>
<dbReference type="RefSeq" id="WP_284302572.1">
    <property type="nucleotide sequence ID" value="NZ_BSUO01000001.1"/>
</dbReference>
<comment type="caution">
    <text evidence="2">The sequence shown here is derived from an EMBL/GenBank/DDBJ whole genome shotgun (WGS) entry which is preliminary data.</text>
</comment>
<gene>
    <name evidence="2" type="ORF">GCM10025883_05490</name>
</gene>
<dbReference type="PANTHER" id="PTHR30543">
    <property type="entry name" value="CHROMATE REDUCTASE"/>
    <property type="match status" value="1"/>
</dbReference>
<dbReference type="Pfam" id="PF03358">
    <property type="entry name" value="FMN_red"/>
    <property type="match status" value="1"/>
</dbReference>
<evidence type="ECO:0000259" key="1">
    <source>
        <dbReference type="Pfam" id="PF03358"/>
    </source>
</evidence>
<feature type="domain" description="NADPH-dependent FMN reductase-like" evidence="1">
    <location>
        <begin position="1"/>
        <end position="146"/>
    </location>
</feature>
<name>A0ABQ6IP54_9MICO</name>
<protein>
    <submittedName>
        <fullName evidence="2">FMN reductase</fullName>
    </submittedName>
</protein>
<dbReference type="PANTHER" id="PTHR30543:SF21">
    <property type="entry name" value="NAD(P)H-DEPENDENT FMN REDUCTASE LOT6"/>
    <property type="match status" value="1"/>
</dbReference>
<dbReference type="InterPro" id="IPR029039">
    <property type="entry name" value="Flavoprotein-like_sf"/>
</dbReference>
<evidence type="ECO:0000313" key="2">
    <source>
        <dbReference type="EMBL" id="GMA38504.1"/>
    </source>
</evidence>
<organism evidence="2 3">
    <name type="scientific">Mobilicoccus caccae</name>
    <dbReference type="NCBI Taxonomy" id="1859295"/>
    <lineage>
        <taxon>Bacteria</taxon>
        <taxon>Bacillati</taxon>
        <taxon>Actinomycetota</taxon>
        <taxon>Actinomycetes</taxon>
        <taxon>Micrococcales</taxon>
        <taxon>Dermatophilaceae</taxon>
        <taxon>Mobilicoccus</taxon>
    </lineage>
</organism>
<dbReference type="EMBL" id="BSUO01000001">
    <property type="protein sequence ID" value="GMA38504.1"/>
    <property type="molecule type" value="Genomic_DNA"/>
</dbReference>
<sequence>MKIGIIMGSIREGRNGEVVGTWVHEIASGRDDAEYELLDIAEFDLPLLAEPTPPSAANPQYENEATRRWSQAIDACDGFVFVTGEYNHGIPGAFKNAFDLLAPEWGNKAVGFVSYGADSGTRAVEHWRGVVINNYLHSTRGQVVLNLFTDFGEQGFAPDERKAKSVGNLLDELVPLAGAIKTLRD</sequence>
<dbReference type="InterPro" id="IPR005025">
    <property type="entry name" value="FMN_Rdtase-like_dom"/>
</dbReference>
<reference evidence="3" key="1">
    <citation type="journal article" date="2019" name="Int. J. Syst. Evol. Microbiol.">
        <title>The Global Catalogue of Microorganisms (GCM) 10K type strain sequencing project: providing services to taxonomists for standard genome sequencing and annotation.</title>
        <authorList>
            <consortium name="The Broad Institute Genomics Platform"/>
            <consortium name="The Broad Institute Genome Sequencing Center for Infectious Disease"/>
            <person name="Wu L."/>
            <person name="Ma J."/>
        </authorList>
    </citation>
    <scope>NUCLEOTIDE SEQUENCE [LARGE SCALE GENOMIC DNA]</scope>
    <source>
        <strain evidence="3">NBRC 113072</strain>
    </source>
</reference>
<keyword evidence="3" id="KW-1185">Reference proteome</keyword>
<accession>A0ABQ6IP54</accession>
<dbReference type="Proteomes" id="UP001157126">
    <property type="component" value="Unassembled WGS sequence"/>
</dbReference>
<dbReference type="SUPFAM" id="SSF52218">
    <property type="entry name" value="Flavoproteins"/>
    <property type="match status" value="1"/>
</dbReference>